<dbReference type="Proteomes" id="UP001171916">
    <property type="component" value="Unassembled WGS sequence"/>
</dbReference>
<accession>A0ABT7Y9M1</accession>
<reference evidence="1" key="1">
    <citation type="submission" date="2023-06" db="EMBL/GenBank/DDBJ databases">
        <title>Robiginitalea aurantiacus sp. nov. and Algoriphagus sediminis sp. nov., isolated from coastal sediment.</title>
        <authorList>
            <person name="Zhou Z.Y."/>
            <person name="An J."/>
            <person name="Jia Y.W."/>
            <person name="Du Z.J."/>
        </authorList>
    </citation>
    <scope>NUCLEOTIDE SEQUENCE</scope>
    <source>
        <strain evidence="1">C2-7</strain>
    </source>
</reference>
<dbReference type="EMBL" id="JAUEPH010000002">
    <property type="protein sequence ID" value="MDN3203200.1"/>
    <property type="molecule type" value="Genomic_DNA"/>
</dbReference>
<dbReference type="PANTHER" id="PTHR30441:SF8">
    <property type="entry name" value="DUF748 DOMAIN-CONTAINING PROTEIN"/>
    <property type="match status" value="1"/>
</dbReference>
<name>A0ABT7Y9M1_9BACT</name>
<evidence type="ECO:0000313" key="1">
    <source>
        <dbReference type="EMBL" id="MDN3203200.1"/>
    </source>
</evidence>
<organism evidence="1 2">
    <name type="scientific">Algoriphagus sediminis</name>
    <dbReference type="NCBI Taxonomy" id="3057113"/>
    <lineage>
        <taxon>Bacteria</taxon>
        <taxon>Pseudomonadati</taxon>
        <taxon>Bacteroidota</taxon>
        <taxon>Cytophagia</taxon>
        <taxon>Cytophagales</taxon>
        <taxon>Cyclobacteriaceae</taxon>
        <taxon>Algoriphagus</taxon>
    </lineage>
</organism>
<dbReference type="PANTHER" id="PTHR30441">
    <property type="entry name" value="DUF748 DOMAIN-CONTAINING PROTEIN"/>
    <property type="match status" value="1"/>
</dbReference>
<protein>
    <submittedName>
        <fullName evidence="1">DUF748 domain-containing protein</fullName>
    </submittedName>
</protein>
<comment type="caution">
    <text evidence="1">The sequence shown here is derived from an EMBL/GenBank/DDBJ whole genome shotgun (WGS) entry which is preliminary data.</text>
</comment>
<proteinExistence type="predicted"/>
<keyword evidence="2" id="KW-1185">Reference proteome</keyword>
<dbReference type="Pfam" id="PF05359">
    <property type="entry name" value="DUF748"/>
    <property type="match status" value="1"/>
</dbReference>
<gene>
    <name evidence="1" type="ORF">QVH07_03535</name>
</gene>
<sequence length="726" mass="83201">MRGLVKYILIGLGLLFLLILIFTPSIIRSYLVKNSPELIGRQIELEKLKYNYFTSTVKAFDFKMFEDSQEDVFVSFDTLILDLDPLRYFQDEKVIEQFYIKGLFTQIIMDESGFNFDDLIDFHTNTDTLDVESEEEETEFKYEISKIQLKGAHLIFDNRTVGKVNDIPGIDFFVPMISWDQTEKSSADIAFAMDRGGSFEANFNFDPKSGDFDTDVEVKKLYLDPFYEYVREYALINSFDGYVDAKVHLAGNINEYQKVVAAVDAKAFDFEMRDTTDRVFLGAKESRFIADNLDSYNAVYHINSIEIIDSYTYFQLDSNTNNFYKIFMLEDELESSDSGSDVTADTLGGQSLSYSIDEFILRNGRLDYSDNLTGQPFNYKLSNIEFDTKDIDSNSERFTINSTMLLNDRGNLTAAVDINPQDFNNLSLDIAVENFLLPDLNIYTEYYMGHSTVTGDMYYYCQTKIVEGQIESENKLIVRGATLETSDAGLYSIPLKFAFFLLTDRNGDVELDIPVRGDLNDPSISVGKIVWDTFKNVIDKTVLAPVDFLVGLVGGDPKELEEMEFTFSDTIPNNKQYRQLEKLLDLERQKEGLAITMDYFVDERLFTEAIAVNMVGEEFNSKRRDYTKQTEEFEKYVRKQTGKDSISVTDAIMELTKDQNVDSIRDARIQSMIDKVIDFLESEGPDNRIKVQRGDQKAPENIGAYPTFKITYDMLEKAVLDSTATQ</sequence>
<dbReference type="InterPro" id="IPR008023">
    <property type="entry name" value="DUF748"/>
</dbReference>
<dbReference type="InterPro" id="IPR052894">
    <property type="entry name" value="AsmA-related"/>
</dbReference>
<evidence type="ECO:0000313" key="2">
    <source>
        <dbReference type="Proteomes" id="UP001171916"/>
    </source>
</evidence>
<dbReference type="RefSeq" id="WP_289998764.1">
    <property type="nucleotide sequence ID" value="NZ_JAUEPH010000002.1"/>
</dbReference>